<organism evidence="4 5">
    <name type="scientific">Geodermatophilus siccatus</name>
    <dbReference type="NCBI Taxonomy" id="1137991"/>
    <lineage>
        <taxon>Bacteria</taxon>
        <taxon>Bacillati</taxon>
        <taxon>Actinomycetota</taxon>
        <taxon>Actinomycetes</taxon>
        <taxon>Geodermatophilales</taxon>
        <taxon>Geodermatophilaceae</taxon>
        <taxon>Geodermatophilus</taxon>
    </lineage>
</organism>
<evidence type="ECO:0000313" key="4">
    <source>
        <dbReference type="EMBL" id="SDL58306.1"/>
    </source>
</evidence>
<protein>
    <submittedName>
        <fullName evidence="4">PQQ-like domain-containing protein</fullName>
    </submittedName>
</protein>
<dbReference type="SUPFAM" id="SSF50998">
    <property type="entry name" value="Quinoprotein alcohol dehydrogenase-like"/>
    <property type="match status" value="1"/>
</dbReference>
<dbReference type="OrthoDB" id="5182370at2"/>
<dbReference type="STRING" id="1137991.SAMN05660642_00328"/>
<evidence type="ECO:0000256" key="2">
    <source>
        <dbReference type="SAM" id="SignalP"/>
    </source>
</evidence>
<keyword evidence="5" id="KW-1185">Reference proteome</keyword>
<dbReference type="RefSeq" id="WP_091212907.1">
    <property type="nucleotide sequence ID" value="NZ_FNHE01000001.1"/>
</dbReference>
<keyword evidence="2" id="KW-0732">Signal</keyword>
<reference evidence="5" key="1">
    <citation type="submission" date="2016-10" db="EMBL/GenBank/DDBJ databases">
        <authorList>
            <person name="Varghese N."/>
            <person name="Submissions S."/>
        </authorList>
    </citation>
    <scope>NUCLEOTIDE SEQUENCE [LARGE SCALE GENOMIC DNA]</scope>
    <source>
        <strain evidence="5">DSM 45419</strain>
    </source>
</reference>
<dbReference type="InterPro" id="IPR002372">
    <property type="entry name" value="PQQ_rpt_dom"/>
</dbReference>
<dbReference type="EMBL" id="FNHE01000001">
    <property type="protein sequence ID" value="SDL58306.1"/>
    <property type="molecule type" value="Genomic_DNA"/>
</dbReference>
<dbReference type="InterPro" id="IPR011047">
    <property type="entry name" value="Quinoprotein_ADH-like_sf"/>
</dbReference>
<feature type="signal peptide" evidence="2">
    <location>
        <begin position="1"/>
        <end position="32"/>
    </location>
</feature>
<dbReference type="InterPro" id="IPR018391">
    <property type="entry name" value="PQQ_b-propeller_rpt"/>
</dbReference>
<accession>A0A1G9L914</accession>
<dbReference type="Pfam" id="PF13360">
    <property type="entry name" value="PQQ_2"/>
    <property type="match status" value="1"/>
</dbReference>
<evidence type="ECO:0000256" key="1">
    <source>
        <dbReference type="SAM" id="MobiDB-lite"/>
    </source>
</evidence>
<evidence type="ECO:0000259" key="3">
    <source>
        <dbReference type="Pfam" id="PF13360"/>
    </source>
</evidence>
<feature type="domain" description="Pyrrolo-quinoline quinone repeat" evidence="3">
    <location>
        <begin position="56"/>
        <end position="180"/>
    </location>
</feature>
<gene>
    <name evidence="4" type="ORF">SAMN05660642_00328</name>
</gene>
<sequence>MMRPPLRVWGWTAATLALVVVAALLWRGSDAAATDSTTAAPADVPTGTPAGAVSPAWTAPTTASGGATRATVDGGRVVVGDGHGVRALDVVTGEEAWRYTRANARLCDWTLVGGRVVAVSGTEGRCDEAVALSVDTGVRLWTRNLDLRPDAVLTSTEGIVLATSPTGVLTLDPVGDSIRWRAAPEEGCTFADGDVGGAGVAVLEQCGGSTRVRLLDGYDGSPRWTRDTAEGMALTGVEQAVVVSGDDGVQLLAGTDGAPLGAPVATSVDDPAAGEVLVTAVGTSALVWADGTLTVVDQGTGSVSWRTPATGLPVGTVDRALLDVGTSVPVPEGDAVVLRDLATGEELQRVGTPPLPAGGLLTVAGPVVVHQLPDRVLAHR</sequence>
<evidence type="ECO:0000313" key="5">
    <source>
        <dbReference type="Proteomes" id="UP000198680"/>
    </source>
</evidence>
<dbReference type="Proteomes" id="UP000198680">
    <property type="component" value="Unassembled WGS sequence"/>
</dbReference>
<feature type="chain" id="PRO_5039144103" evidence="2">
    <location>
        <begin position="33"/>
        <end position="380"/>
    </location>
</feature>
<dbReference type="SMART" id="SM00564">
    <property type="entry name" value="PQQ"/>
    <property type="match status" value="2"/>
</dbReference>
<feature type="region of interest" description="Disordered" evidence="1">
    <location>
        <begin position="35"/>
        <end position="68"/>
    </location>
</feature>
<dbReference type="Gene3D" id="2.130.10.10">
    <property type="entry name" value="YVTN repeat-like/Quinoprotein amine dehydrogenase"/>
    <property type="match status" value="1"/>
</dbReference>
<dbReference type="AlphaFoldDB" id="A0A1G9L914"/>
<dbReference type="InterPro" id="IPR015943">
    <property type="entry name" value="WD40/YVTN_repeat-like_dom_sf"/>
</dbReference>
<proteinExistence type="predicted"/>
<name>A0A1G9L914_9ACTN</name>